<protein>
    <recommendedName>
        <fullName evidence="3">NADH:ubiquinone reductase (H(+)-translocating)</fullName>
        <ecNumber evidence="3">7.1.1.2</ecNumber>
    </recommendedName>
    <alternativeName>
        <fullName evidence="7">NADH dehydrogenase subunit 5</fullName>
    </alternativeName>
</protein>
<evidence type="ECO:0000256" key="5">
    <source>
        <dbReference type="ARBA" id="ARBA00022989"/>
    </source>
</evidence>
<organism evidence="11">
    <name type="scientific">Pariaconus pele</name>
    <dbReference type="NCBI Taxonomy" id="1950172"/>
    <lineage>
        <taxon>Eukaryota</taxon>
        <taxon>Metazoa</taxon>
        <taxon>Ecdysozoa</taxon>
        <taxon>Arthropoda</taxon>
        <taxon>Hexapoda</taxon>
        <taxon>Insecta</taxon>
        <taxon>Pterygota</taxon>
        <taxon>Neoptera</taxon>
        <taxon>Paraneoptera</taxon>
        <taxon>Hemiptera</taxon>
        <taxon>Sternorrhyncha</taxon>
        <taxon>Psylloidea</taxon>
        <taxon>Triozidae</taxon>
        <taxon>Pariaconus</taxon>
    </lineage>
</organism>
<evidence type="ECO:0000256" key="7">
    <source>
        <dbReference type="ARBA" id="ARBA00031027"/>
    </source>
</evidence>
<feature type="domain" description="NADH:quinone oxidoreductase/Mrp antiporter transmembrane" evidence="10">
    <location>
        <begin position="109"/>
        <end position="359"/>
    </location>
</feature>
<feature type="transmembrane region" description="Helical" evidence="9">
    <location>
        <begin position="174"/>
        <end position="193"/>
    </location>
</feature>
<proteinExistence type="predicted"/>
<evidence type="ECO:0000256" key="1">
    <source>
        <dbReference type="ARBA" id="ARBA00003257"/>
    </source>
</evidence>
<feature type="transmembrane region" description="Helical" evidence="9">
    <location>
        <begin position="12"/>
        <end position="37"/>
    </location>
</feature>
<gene>
    <name evidence="11" type="primary">nad5</name>
</gene>
<feature type="transmembrane region" description="Helical" evidence="9">
    <location>
        <begin position="57"/>
        <end position="76"/>
    </location>
</feature>
<accession>A0A344A2M8</accession>
<evidence type="ECO:0000256" key="6">
    <source>
        <dbReference type="ARBA" id="ARBA00023136"/>
    </source>
</evidence>
<comment type="catalytic activity">
    <reaction evidence="8">
        <text>a ubiquinone + NADH + 5 H(+)(in) = a ubiquinol + NAD(+) + 4 H(+)(out)</text>
        <dbReference type="Rhea" id="RHEA:29091"/>
        <dbReference type="Rhea" id="RHEA-COMP:9565"/>
        <dbReference type="Rhea" id="RHEA-COMP:9566"/>
        <dbReference type="ChEBI" id="CHEBI:15378"/>
        <dbReference type="ChEBI" id="CHEBI:16389"/>
        <dbReference type="ChEBI" id="CHEBI:17976"/>
        <dbReference type="ChEBI" id="CHEBI:57540"/>
        <dbReference type="ChEBI" id="CHEBI:57945"/>
        <dbReference type="EC" id="7.1.1.2"/>
    </reaction>
</comment>
<dbReference type="PRINTS" id="PR01434">
    <property type="entry name" value="NADHDHGNASE5"/>
</dbReference>
<keyword evidence="6 9" id="KW-0472">Membrane</keyword>
<evidence type="ECO:0000313" key="11">
    <source>
        <dbReference type="EMBL" id="AWU49019.1"/>
    </source>
</evidence>
<feature type="transmembrane region" description="Helical" evidence="9">
    <location>
        <begin position="205"/>
        <end position="225"/>
    </location>
</feature>
<sequence>MCKVSKFEFLSFFMCVVSIVVFQISFLFMMCNLSYLYEIELFFMNSIVFSTVVYLDWMAVMFMFIVLLISSLILNYSKVYMGKECHQFLWLTMLFICFMLVMIMSPSSLGVLLGWDGLGMISYCLIIYYKSSNSFNSGFITAATNRLGDSMLMVAIAWFSLDGLYLFFESSMTIFFVLACMTKSAQVPFNVWLPLAMAAPTPISSLVHSSTLVTAGVYLLIRFYFCYQSTFFVLILLICSLLTIFIAGISALKEFDMKRVIALSTLGQLGFMVLILCVGYPYIAFFHLLVHALFKALLFMCAGSIIHSSNGLQDLRKMGNMELDLILKSCINVSMFNLMGLPFTSGFYSKDTLLELIYFNFSGMGVGVLLLVLVSLTIAYTIRLIVYFSLGMWVVYTQVSWKMLLMIFILSLSNVVMGVFLNWMIQELYFTCVTTLVKLMPLIVVSIGVCWHGTLKLTQPMNSFVVNMLFTTNVTKMHSYLVVLSLKLLKVMDQGWFESCIFNLKKNTLKTSYYFSKTGFNYLSVGVMILVLYGL</sequence>
<evidence type="ECO:0000256" key="3">
    <source>
        <dbReference type="ARBA" id="ARBA00012944"/>
    </source>
</evidence>
<evidence type="ECO:0000259" key="10">
    <source>
        <dbReference type="Pfam" id="PF00361"/>
    </source>
</evidence>
<dbReference type="EMBL" id="MG989233">
    <property type="protein sequence ID" value="AWU49019.1"/>
    <property type="molecule type" value="Genomic_DNA"/>
</dbReference>
<dbReference type="Pfam" id="PF00361">
    <property type="entry name" value="Proton_antipo_M"/>
    <property type="match status" value="1"/>
</dbReference>
<keyword evidence="5 9" id="KW-1133">Transmembrane helix</keyword>
<feature type="transmembrane region" description="Helical" evidence="9">
    <location>
        <begin position="231"/>
        <end position="249"/>
    </location>
</feature>
<feature type="transmembrane region" description="Helical" evidence="9">
    <location>
        <begin position="88"/>
        <end position="105"/>
    </location>
</feature>
<comment type="subcellular location">
    <subcellularLocation>
        <location evidence="2">Membrane</location>
        <topology evidence="2">Multi-pass membrane protein</topology>
    </subcellularLocation>
</comment>
<dbReference type="GO" id="GO:0042773">
    <property type="term" value="P:ATP synthesis coupled electron transport"/>
    <property type="evidence" value="ECO:0007669"/>
    <property type="project" value="InterPro"/>
</dbReference>
<name>A0A344A2M8_9HEMI</name>
<dbReference type="PANTHER" id="PTHR42829">
    <property type="entry name" value="NADH-UBIQUINONE OXIDOREDUCTASE CHAIN 5"/>
    <property type="match status" value="1"/>
</dbReference>
<dbReference type="InterPro" id="IPR003945">
    <property type="entry name" value="NU5C-like"/>
</dbReference>
<dbReference type="InterPro" id="IPR001750">
    <property type="entry name" value="ND/Mrp_TM"/>
</dbReference>
<dbReference type="GO" id="GO:0015990">
    <property type="term" value="P:electron transport coupled proton transport"/>
    <property type="evidence" value="ECO:0007669"/>
    <property type="project" value="TreeGrafter"/>
</dbReference>
<dbReference type="GO" id="GO:0016020">
    <property type="term" value="C:membrane"/>
    <property type="evidence" value="ECO:0007669"/>
    <property type="project" value="UniProtKB-SubCell"/>
</dbReference>
<reference evidence="11" key="1">
    <citation type="submission" date="2018-02" db="EMBL/GenBank/DDBJ databases">
        <title>Resolving the psyllid tree of life: Phylogenomic analysis of the superfamily Psylloidea (Hemiptera).</title>
        <authorList>
            <person name="Percy D.M."/>
            <person name="Sveinsson S."/>
            <person name="Lemmon A.R."/>
            <person name="Lemmon E.M."/>
            <person name="Ouvrard D."/>
            <person name="Burckhardt D."/>
        </authorList>
    </citation>
    <scope>NUCLEOTIDE SEQUENCE</scope>
    <source>
        <strain evidence="11">DP2.idba.185_circ</strain>
    </source>
</reference>
<feature type="transmembrane region" description="Helical" evidence="9">
    <location>
        <begin position="368"/>
        <end position="396"/>
    </location>
</feature>
<dbReference type="GO" id="GO:0008137">
    <property type="term" value="F:NADH dehydrogenase (ubiquinone) activity"/>
    <property type="evidence" value="ECO:0007669"/>
    <property type="project" value="UniProtKB-EC"/>
</dbReference>
<feature type="transmembrane region" description="Helical" evidence="9">
    <location>
        <begin position="326"/>
        <end position="348"/>
    </location>
</feature>
<feature type="transmembrane region" description="Helical" evidence="9">
    <location>
        <begin position="403"/>
        <end position="422"/>
    </location>
</feature>
<feature type="transmembrane region" description="Helical" evidence="9">
    <location>
        <begin position="428"/>
        <end position="451"/>
    </location>
</feature>
<evidence type="ECO:0000256" key="9">
    <source>
        <dbReference type="SAM" id="Phobius"/>
    </source>
</evidence>
<keyword evidence="11" id="KW-0496">Mitochondrion</keyword>
<dbReference type="GO" id="GO:0003954">
    <property type="term" value="F:NADH dehydrogenase activity"/>
    <property type="evidence" value="ECO:0007669"/>
    <property type="project" value="TreeGrafter"/>
</dbReference>
<dbReference type="EC" id="7.1.1.2" evidence="3"/>
<keyword evidence="4 9" id="KW-0812">Transmembrane</keyword>
<feature type="transmembrane region" description="Helical" evidence="9">
    <location>
        <begin position="150"/>
        <end position="168"/>
    </location>
</feature>
<comment type="function">
    <text evidence="1">Core subunit of the mitochondrial membrane respiratory chain NADH dehydrogenase (Complex I) that is believed to belong to the minimal assembly required for catalysis. Complex I functions in the transfer of electrons from NADH to the respiratory chain. The immediate electron acceptor for the enzyme is believed to be ubiquinone.</text>
</comment>
<dbReference type="PANTHER" id="PTHR42829:SF2">
    <property type="entry name" value="NADH-UBIQUINONE OXIDOREDUCTASE CHAIN 5"/>
    <property type="match status" value="1"/>
</dbReference>
<dbReference type="AlphaFoldDB" id="A0A344A2M8"/>
<evidence type="ECO:0000256" key="4">
    <source>
        <dbReference type="ARBA" id="ARBA00022692"/>
    </source>
</evidence>
<evidence type="ECO:0000256" key="8">
    <source>
        <dbReference type="ARBA" id="ARBA00049551"/>
    </source>
</evidence>
<evidence type="ECO:0000256" key="2">
    <source>
        <dbReference type="ARBA" id="ARBA00004141"/>
    </source>
</evidence>
<geneLocation type="mitochondrion" evidence="11"/>
<feature type="transmembrane region" description="Helical" evidence="9">
    <location>
        <begin position="514"/>
        <end position="533"/>
    </location>
</feature>